<evidence type="ECO:0000256" key="1">
    <source>
        <dbReference type="ARBA" id="ARBA00005061"/>
    </source>
</evidence>
<dbReference type="Gene3D" id="3.30.479.10">
    <property type="entry name" value="6-pyruvoyl tetrahydropterin synthase/QueD"/>
    <property type="match status" value="1"/>
</dbReference>
<dbReference type="SUPFAM" id="SSF55620">
    <property type="entry name" value="Tetrahydrobiopterin biosynthesis enzymes-like"/>
    <property type="match status" value="1"/>
</dbReference>
<evidence type="ECO:0000256" key="6">
    <source>
        <dbReference type="ARBA" id="ARBA00023239"/>
    </source>
</evidence>
<dbReference type="Proteomes" id="UP000184480">
    <property type="component" value="Unassembled WGS sequence"/>
</dbReference>
<comment type="pathway">
    <text evidence="1 8">Purine metabolism; 7-cyano-7-deazaguanine biosynthesis.</text>
</comment>
<evidence type="ECO:0000313" key="12">
    <source>
        <dbReference type="Proteomes" id="UP000184480"/>
    </source>
</evidence>
<dbReference type="RefSeq" id="WP_062178074.1">
    <property type="nucleotide sequence ID" value="NZ_BBXL01000004.1"/>
</dbReference>
<evidence type="ECO:0000256" key="2">
    <source>
        <dbReference type="ARBA" id="ARBA00008900"/>
    </source>
</evidence>
<dbReference type="PANTHER" id="PTHR12589">
    <property type="entry name" value="PYRUVOYL TETRAHYDROBIOPTERIN SYNTHASE"/>
    <property type="match status" value="1"/>
</dbReference>
<name>A0A1M5D9A7_9BACT</name>
<keyword evidence="5 8" id="KW-0862">Zinc</keyword>
<proteinExistence type="inferred from homology"/>
<accession>A0A1M5D9A7</accession>
<dbReference type="Pfam" id="PF01242">
    <property type="entry name" value="PTPS"/>
    <property type="match status" value="1"/>
</dbReference>
<evidence type="ECO:0000256" key="5">
    <source>
        <dbReference type="ARBA" id="ARBA00022833"/>
    </source>
</evidence>
<dbReference type="STRING" id="1346286.SAMN05444362_108108"/>
<organism evidence="11 12">
    <name type="scientific">Dysgonomonas macrotermitis</name>
    <dbReference type="NCBI Taxonomy" id="1346286"/>
    <lineage>
        <taxon>Bacteria</taxon>
        <taxon>Pseudomonadati</taxon>
        <taxon>Bacteroidota</taxon>
        <taxon>Bacteroidia</taxon>
        <taxon>Bacteroidales</taxon>
        <taxon>Dysgonomonadaceae</taxon>
        <taxon>Dysgonomonas</taxon>
    </lineage>
</organism>
<dbReference type="PANTHER" id="PTHR12589:SF7">
    <property type="entry name" value="6-PYRUVOYL TETRAHYDROBIOPTERIN SYNTHASE"/>
    <property type="match status" value="1"/>
</dbReference>
<keyword evidence="6 8" id="KW-0456">Lyase</keyword>
<protein>
    <recommendedName>
        <fullName evidence="3 8">6-carboxy-5,6,7,8-tetrahydropterin synthase</fullName>
        <ecNumber evidence="8">4.-.-.-</ecNumber>
    </recommendedName>
</protein>
<evidence type="ECO:0000313" key="11">
    <source>
        <dbReference type="EMBL" id="SHF63232.1"/>
    </source>
</evidence>
<feature type="binding site" evidence="10">
    <location>
        <position position="31"/>
    </location>
    <ligand>
        <name>Zn(2+)</name>
        <dbReference type="ChEBI" id="CHEBI:29105"/>
    </ligand>
</feature>
<gene>
    <name evidence="11" type="ORF">SAMN05444362_108108</name>
</gene>
<dbReference type="PIRSF" id="PIRSF006113">
    <property type="entry name" value="PTP_synth"/>
    <property type="match status" value="1"/>
</dbReference>
<dbReference type="InterPro" id="IPR038418">
    <property type="entry name" value="6-PTP_synth/QueD_sf"/>
</dbReference>
<dbReference type="EMBL" id="FQUC01000008">
    <property type="protein sequence ID" value="SHF63232.1"/>
    <property type="molecule type" value="Genomic_DNA"/>
</dbReference>
<feature type="binding site" evidence="10">
    <location>
        <position position="14"/>
    </location>
    <ligand>
        <name>Zn(2+)</name>
        <dbReference type="ChEBI" id="CHEBI:29105"/>
    </ligand>
</feature>
<evidence type="ECO:0000256" key="8">
    <source>
        <dbReference type="PIRNR" id="PIRNR006113"/>
    </source>
</evidence>
<evidence type="ECO:0000256" key="4">
    <source>
        <dbReference type="ARBA" id="ARBA00022723"/>
    </source>
</evidence>
<keyword evidence="8" id="KW-0671">Queuosine biosynthesis</keyword>
<comment type="catalytic activity">
    <reaction evidence="7 8">
        <text>7,8-dihydroneopterin 3'-triphosphate + H2O = 6-carboxy-5,6,7,8-tetrahydropterin + triphosphate + acetaldehyde + 2 H(+)</text>
        <dbReference type="Rhea" id="RHEA:27966"/>
        <dbReference type="ChEBI" id="CHEBI:15343"/>
        <dbReference type="ChEBI" id="CHEBI:15377"/>
        <dbReference type="ChEBI" id="CHEBI:15378"/>
        <dbReference type="ChEBI" id="CHEBI:18036"/>
        <dbReference type="ChEBI" id="CHEBI:58462"/>
        <dbReference type="ChEBI" id="CHEBI:61032"/>
        <dbReference type="EC" id="4.1.2.50"/>
    </reaction>
</comment>
<dbReference type="GO" id="GO:0008616">
    <property type="term" value="P:tRNA queuosine(34) biosynthetic process"/>
    <property type="evidence" value="ECO:0007669"/>
    <property type="project" value="UniProtKB-KW"/>
</dbReference>
<comment type="cofactor">
    <cofactor evidence="8 10">
        <name>Zn(2+)</name>
        <dbReference type="ChEBI" id="CHEBI:29105"/>
    </cofactor>
    <text evidence="8 10">Binds 1 zinc ion per subunit.</text>
</comment>
<dbReference type="InterPro" id="IPR007115">
    <property type="entry name" value="6-PTP_synth/QueD"/>
</dbReference>
<dbReference type="GO" id="GO:0046872">
    <property type="term" value="F:metal ion binding"/>
    <property type="evidence" value="ECO:0007669"/>
    <property type="project" value="UniProtKB-KW"/>
</dbReference>
<dbReference type="OrthoDB" id="9804698at2"/>
<evidence type="ECO:0000256" key="10">
    <source>
        <dbReference type="PIRSR" id="PIRSR006113-2"/>
    </source>
</evidence>
<feature type="binding site" evidence="10">
    <location>
        <position position="29"/>
    </location>
    <ligand>
        <name>Zn(2+)</name>
        <dbReference type="ChEBI" id="CHEBI:29105"/>
    </ligand>
</feature>
<dbReference type="AlphaFoldDB" id="A0A1M5D9A7"/>
<sequence>MYKISKQFAFSASHILEGLSGDHPCSRMHGHNYIITVHLKSAELNEVGFVKDYRELSFIKKYIDDVLDHRHLNDIFDVNPTAENIARKLYEIFVKQAPQIYAVEVSETPKTTAIYEADGK</sequence>
<keyword evidence="4 8" id="KW-0479">Metal-binding</keyword>
<dbReference type="UniPathway" id="UPA00391"/>
<keyword evidence="12" id="KW-1185">Reference proteome</keyword>
<feature type="active site" description="Charge relay system" evidence="9">
    <location>
        <position position="107"/>
    </location>
</feature>
<evidence type="ECO:0000256" key="7">
    <source>
        <dbReference type="ARBA" id="ARBA00048807"/>
    </source>
</evidence>
<evidence type="ECO:0000256" key="3">
    <source>
        <dbReference type="ARBA" id="ARBA00018141"/>
    </source>
</evidence>
<feature type="active site" description="Proton acceptor" evidence="9">
    <location>
        <position position="25"/>
    </location>
</feature>
<feature type="active site" description="Charge relay system" evidence="9">
    <location>
        <position position="69"/>
    </location>
</feature>
<dbReference type="EC" id="4.-.-.-" evidence="8"/>
<dbReference type="GO" id="GO:0070497">
    <property type="term" value="F:6-carboxytetrahydropterin synthase activity"/>
    <property type="evidence" value="ECO:0007669"/>
    <property type="project" value="UniProtKB-EC"/>
</dbReference>
<comment type="similarity">
    <text evidence="2 8">Belongs to the PTPS family. QueD subfamily.</text>
</comment>
<reference evidence="12" key="1">
    <citation type="submission" date="2016-11" db="EMBL/GenBank/DDBJ databases">
        <authorList>
            <person name="Varghese N."/>
            <person name="Submissions S."/>
        </authorList>
    </citation>
    <scope>NUCLEOTIDE SEQUENCE [LARGE SCALE GENOMIC DNA]</scope>
    <source>
        <strain evidence="12">DSM 27370</strain>
    </source>
</reference>
<evidence type="ECO:0000256" key="9">
    <source>
        <dbReference type="PIRSR" id="PIRSR006113-1"/>
    </source>
</evidence>